<organism evidence="2 3">
    <name type="scientific">Brassica napus</name>
    <name type="common">Rape</name>
    <dbReference type="NCBI Taxonomy" id="3708"/>
    <lineage>
        <taxon>Eukaryota</taxon>
        <taxon>Viridiplantae</taxon>
        <taxon>Streptophyta</taxon>
        <taxon>Embryophyta</taxon>
        <taxon>Tracheophyta</taxon>
        <taxon>Spermatophyta</taxon>
        <taxon>Magnoliopsida</taxon>
        <taxon>eudicotyledons</taxon>
        <taxon>Gunneridae</taxon>
        <taxon>Pentapetalae</taxon>
        <taxon>rosids</taxon>
        <taxon>malvids</taxon>
        <taxon>Brassicales</taxon>
        <taxon>Brassicaceae</taxon>
        <taxon>Brassiceae</taxon>
        <taxon>Brassica</taxon>
    </lineage>
</organism>
<comment type="caution">
    <text evidence="2">The sequence shown here is derived from an EMBL/GenBank/DDBJ whole genome shotgun (WGS) entry which is preliminary data.</text>
</comment>
<dbReference type="InterPro" id="IPR035969">
    <property type="entry name" value="Rab-GAP_TBC_sf"/>
</dbReference>
<reference evidence="2 3" key="1">
    <citation type="submission" date="2021-05" db="EMBL/GenBank/DDBJ databases">
        <title>Genome Assembly of Synthetic Allotetraploid Brassica napus Reveals Homoeologous Exchanges between Subgenomes.</title>
        <authorList>
            <person name="Davis J.T."/>
        </authorList>
    </citation>
    <scope>NUCLEOTIDE SEQUENCE [LARGE SCALE GENOMIC DNA]</scope>
    <source>
        <strain evidence="3">cv. Da-Ae</strain>
        <tissue evidence="2">Seedling</tissue>
    </source>
</reference>
<sequence length="403" mass="46370">MWGAPAEPADSYYQIRPECTDVPNTKFKIKPGKTLSVRKWQAAFTQEGFLDMGKTLNRIQRGGIHPTIRGEVWEFLLGCYDPKSTFEEREQIRQRRRTQYASWKQECKQMFPVIGSGGFITAPVITEKGQPILDPLVLQETNLGEDSDFFKELESRGPLDKKVIQWMLTLHQIGLDVNRTDRTLVFYEKKENLSKLWDILALYAWIDNDVGYCQAGMSDLCSPMIMLLEDEADAFWCFERLMRRLFRREFSFCDSLYLWEMMWALEYDPEMYSLYEEPEFEGEKTEGSSKGKPKSIKQCGKYERENMKNGGNSAEGPLPISVFLVASVLKDKSSKLMTEARGLDDVVKILNDITGNLDAKKACTGAMKLHKKYLKKVLNFFPLSLRFVSVTTGQEIALAKIHE</sequence>
<dbReference type="PANTHER" id="PTHR22957:SF514">
    <property type="entry name" value="RAB-GAP TBC DOMAIN-CONTAINING PROTEIN"/>
    <property type="match status" value="1"/>
</dbReference>
<dbReference type="Proteomes" id="UP000824890">
    <property type="component" value="Unassembled WGS sequence"/>
</dbReference>
<protein>
    <recommendedName>
        <fullName evidence="1">Rab-GAP TBC domain-containing protein</fullName>
    </recommendedName>
</protein>
<dbReference type="Gene3D" id="1.10.8.270">
    <property type="entry name" value="putative rabgap domain of human tbc1 domain family member 14 like domains"/>
    <property type="match status" value="1"/>
</dbReference>
<dbReference type="SMART" id="SM00164">
    <property type="entry name" value="TBC"/>
    <property type="match status" value="1"/>
</dbReference>
<evidence type="ECO:0000313" key="2">
    <source>
        <dbReference type="EMBL" id="KAH0932205.1"/>
    </source>
</evidence>
<keyword evidence="3" id="KW-1185">Reference proteome</keyword>
<dbReference type="EMBL" id="JAGKQM010000003">
    <property type="protein sequence ID" value="KAH0932205.1"/>
    <property type="molecule type" value="Genomic_DNA"/>
</dbReference>
<accession>A0ABQ8DS57</accession>
<name>A0ABQ8DS57_BRANA</name>
<gene>
    <name evidence="2" type="ORF">HID58_009322</name>
</gene>
<dbReference type="InterPro" id="IPR000195">
    <property type="entry name" value="Rab-GAP-TBC_dom"/>
</dbReference>
<evidence type="ECO:0000259" key="1">
    <source>
        <dbReference type="PROSITE" id="PS50086"/>
    </source>
</evidence>
<dbReference type="PROSITE" id="PS50086">
    <property type="entry name" value="TBC_RABGAP"/>
    <property type="match status" value="1"/>
</dbReference>
<dbReference type="SUPFAM" id="SSF47923">
    <property type="entry name" value="Ypt/Rab-GAP domain of gyp1p"/>
    <property type="match status" value="2"/>
</dbReference>
<dbReference type="Pfam" id="PF00566">
    <property type="entry name" value="RabGAP-TBC"/>
    <property type="match status" value="1"/>
</dbReference>
<proteinExistence type="predicted"/>
<evidence type="ECO:0000313" key="3">
    <source>
        <dbReference type="Proteomes" id="UP000824890"/>
    </source>
</evidence>
<feature type="domain" description="Rab-GAP TBC" evidence="1">
    <location>
        <begin position="63"/>
        <end position="403"/>
    </location>
</feature>
<dbReference type="PANTHER" id="PTHR22957">
    <property type="entry name" value="TBC1 DOMAIN FAMILY MEMBER GTPASE-ACTIVATING PROTEIN"/>
    <property type="match status" value="1"/>
</dbReference>